<dbReference type="GO" id="GO:0016020">
    <property type="term" value="C:membrane"/>
    <property type="evidence" value="ECO:0007669"/>
    <property type="project" value="UniProtKB-SubCell"/>
</dbReference>
<evidence type="ECO:0000256" key="5">
    <source>
        <dbReference type="ARBA" id="ARBA00022856"/>
    </source>
</evidence>
<dbReference type="Pfam" id="PF03169">
    <property type="entry name" value="OPT"/>
    <property type="match status" value="1"/>
</dbReference>
<comment type="caution">
    <text evidence="10">The sequence shown here is derived from an EMBL/GenBank/DDBJ whole genome shotgun (WGS) entry which is preliminary data.</text>
</comment>
<keyword evidence="8 9" id="KW-0472">Membrane</keyword>
<evidence type="ECO:0000256" key="6">
    <source>
        <dbReference type="ARBA" id="ARBA00022927"/>
    </source>
</evidence>
<keyword evidence="7 9" id="KW-1133">Transmembrane helix</keyword>
<reference evidence="10" key="1">
    <citation type="journal article" date="2020" name="bioRxiv">
        <title>Whole genome comparisons of ergot fungi reveals the divergence and evolution of species within the genus Claviceps are the result of varying mechanisms driving genome evolution and host range expansion.</title>
        <authorList>
            <person name="Wyka S.A."/>
            <person name="Mondo S.J."/>
            <person name="Liu M."/>
            <person name="Dettman J."/>
            <person name="Nalam V."/>
            <person name="Broders K.D."/>
        </authorList>
    </citation>
    <scope>NUCLEOTIDE SEQUENCE</scope>
    <source>
        <strain evidence="10">CCC 489</strain>
    </source>
</reference>
<comment type="similarity">
    <text evidence="2">Belongs to the oligopeptide OPT transporter family.</text>
</comment>
<keyword evidence="3" id="KW-0813">Transport</keyword>
<keyword evidence="4 9" id="KW-0812">Transmembrane</keyword>
<dbReference type="Proteomes" id="UP000811619">
    <property type="component" value="Unassembled WGS sequence"/>
</dbReference>
<feature type="transmembrane region" description="Helical" evidence="9">
    <location>
        <begin position="155"/>
        <end position="174"/>
    </location>
</feature>
<accession>A0A8K0J055</accession>
<dbReference type="GO" id="GO:0015031">
    <property type="term" value="P:protein transport"/>
    <property type="evidence" value="ECO:0007669"/>
    <property type="project" value="UniProtKB-KW"/>
</dbReference>
<evidence type="ECO:0000256" key="4">
    <source>
        <dbReference type="ARBA" id="ARBA00022692"/>
    </source>
</evidence>
<evidence type="ECO:0000256" key="1">
    <source>
        <dbReference type="ARBA" id="ARBA00004141"/>
    </source>
</evidence>
<sequence length="291" mass="32084">MFIIPIGIFKAMTGLEITLDALAELMGGVFVESNQLAMNYFRLYSSFTCAQALLIFQDLKTAHYVKIPPRVTLAGQLLATFVSAVICAGARVVKSEVPCHHASFFMPLMNMVGLYAPSRLPPDRKPAANFLMASILWRGVASGEVPAVNGQQYKWLLLGFPLGVVLALGFFVLVRLMPRNRLLRQVHVVAAIAGGAQWAFYNFSYSLPAVPIAWFSGIYLRGRHHALWSKHNFVLSAAFSTGVAVSIIIMGFSVRWNQVNLLWWGNTIPFAGCEGTPCLLMKPAGGRFYPR</sequence>
<evidence type="ECO:0000256" key="8">
    <source>
        <dbReference type="ARBA" id="ARBA00023136"/>
    </source>
</evidence>
<evidence type="ECO:0000256" key="7">
    <source>
        <dbReference type="ARBA" id="ARBA00022989"/>
    </source>
</evidence>
<dbReference type="AlphaFoldDB" id="A0A8K0J055"/>
<evidence type="ECO:0000256" key="9">
    <source>
        <dbReference type="SAM" id="Phobius"/>
    </source>
</evidence>
<gene>
    <name evidence="10" type="ORF">E4U42_001013</name>
</gene>
<evidence type="ECO:0000256" key="2">
    <source>
        <dbReference type="ARBA" id="ARBA00008807"/>
    </source>
</evidence>
<dbReference type="EMBL" id="SRPY01001295">
    <property type="protein sequence ID" value="KAG5913558.1"/>
    <property type="molecule type" value="Genomic_DNA"/>
</dbReference>
<comment type="subcellular location">
    <subcellularLocation>
        <location evidence="1">Membrane</location>
        <topology evidence="1">Multi-pass membrane protein</topology>
    </subcellularLocation>
</comment>
<keyword evidence="6" id="KW-0653">Protein transport</keyword>
<evidence type="ECO:0000313" key="11">
    <source>
        <dbReference type="Proteomes" id="UP000811619"/>
    </source>
</evidence>
<feature type="transmembrane region" description="Helical" evidence="9">
    <location>
        <begin position="205"/>
        <end position="221"/>
    </location>
</feature>
<dbReference type="GO" id="GO:0035673">
    <property type="term" value="F:oligopeptide transmembrane transporter activity"/>
    <property type="evidence" value="ECO:0007669"/>
    <property type="project" value="InterPro"/>
</dbReference>
<evidence type="ECO:0000313" key="10">
    <source>
        <dbReference type="EMBL" id="KAG5913558.1"/>
    </source>
</evidence>
<dbReference type="OrthoDB" id="9986677at2759"/>
<dbReference type="PANTHER" id="PTHR22601">
    <property type="entry name" value="ISP4 LIKE PROTEIN"/>
    <property type="match status" value="1"/>
</dbReference>
<feature type="transmembrane region" description="Helical" evidence="9">
    <location>
        <begin position="233"/>
        <end position="254"/>
    </location>
</feature>
<proteinExistence type="inferred from homology"/>
<organism evidence="10 11">
    <name type="scientific">Claviceps africana</name>
    <dbReference type="NCBI Taxonomy" id="83212"/>
    <lineage>
        <taxon>Eukaryota</taxon>
        <taxon>Fungi</taxon>
        <taxon>Dikarya</taxon>
        <taxon>Ascomycota</taxon>
        <taxon>Pezizomycotina</taxon>
        <taxon>Sordariomycetes</taxon>
        <taxon>Hypocreomycetidae</taxon>
        <taxon>Hypocreales</taxon>
        <taxon>Clavicipitaceae</taxon>
        <taxon>Claviceps</taxon>
    </lineage>
</organism>
<protein>
    <submittedName>
        <fullName evidence="10">Uncharacterized protein</fullName>
    </submittedName>
</protein>
<dbReference type="InterPro" id="IPR004648">
    <property type="entry name" value="Oligpept_transpt"/>
</dbReference>
<name>A0A8K0J055_9HYPO</name>
<keyword evidence="5" id="KW-0571">Peptide transport</keyword>
<evidence type="ECO:0000256" key="3">
    <source>
        <dbReference type="ARBA" id="ARBA00022448"/>
    </source>
</evidence>
<keyword evidence="11" id="KW-1185">Reference proteome</keyword>
<dbReference type="InterPro" id="IPR004813">
    <property type="entry name" value="OPT"/>
</dbReference>